<sequence length="634" mass="71037">MIEMFFYRVQNTLVNPPTSIARFSSAQLTPGLGLIDLKDEVTAQVRRDCTTVGVQSSFHLQVYDVSTLDVNIKESPPLPDFPSAMDWSELPATFRTGGFLTVVVVASMLQPPVQQPPVLVGFEGYAARSGYGQEAPSQLAQHPSRIQEEPAQRVLNDRPKPDLNIPPLSLLYRGFGGFIDMCTVPEHKFTDIVDEVKLTSAVREYALRSTDYYDDEEKRRYAILAPLNVIFHSTTTGLVLPDIVPSPNGPTRRASDGSSLTMLGSPDFVKKDKNSTHRNTSEAECEVTAYAVQLHKHALQGSVGAKRVYERYRVPTLLMLDQGASVQFIAFITLEDAPRVVSLTPTLGCRFDGADERSLDTLVDAFRAAIVLRRQIRSDVHAMLNASPPSPVIVDRTFPDVTSCAVWGGDPSKRLNFVLGWKWPTAPHSVPRLLFLARAGNHRVLVKFSMTYCPELHTFCYTLGHAPELLGFERLPGGWYVIVMEYLDRESGWGPLSSIMDTITRAAQERAYKEIAEVMKRFHEENWVHGDLRTTNILALHPDWHSDRPSYSTKLQIIDFDWGGQVGSARWPGFNLTDELRVRSSFTSADDLVIRKVDDDAVLKRTFHLKRQREEDEPGEGPTNKKSNLHRGCV</sequence>
<gene>
    <name evidence="2" type="ORF">B0H16DRAFT_1509114</name>
</gene>
<dbReference type="AlphaFoldDB" id="A0AAD7JZF2"/>
<dbReference type="SUPFAM" id="SSF56112">
    <property type="entry name" value="Protein kinase-like (PK-like)"/>
    <property type="match status" value="1"/>
</dbReference>
<comment type="caution">
    <text evidence="2">The sequence shown here is derived from an EMBL/GenBank/DDBJ whole genome shotgun (WGS) entry which is preliminary data.</text>
</comment>
<organism evidence="2 3">
    <name type="scientific">Mycena metata</name>
    <dbReference type="NCBI Taxonomy" id="1033252"/>
    <lineage>
        <taxon>Eukaryota</taxon>
        <taxon>Fungi</taxon>
        <taxon>Dikarya</taxon>
        <taxon>Basidiomycota</taxon>
        <taxon>Agaricomycotina</taxon>
        <taxon>Agaricomycetes</taxon>
        <taxon>Agaricomycetidae</taxon>
        <taxon>Agaricales</taxon>
        <taxon>Marasmiineae</taxon>
        <taxon>Mycenaceae</taxon>
        <taxon>Mycena</taxon>
    </lineage>
</organism>
<reference evidence="2" key="1">
    <citation type="submission" date="2023-03" db="EMBL/GenBank/DDBJ databases">
        <title>Massive genome expansion in bonnet fungi (Mycena s.s.) driven by repeated elements and novel gene families across ecological guilds.</title>
        <authorList>
            <consortium name="Lawrence Berkeley National Laboratory"/>
            <person name="Harder C.B."/>
            <person name="Miyauchi S."/>
            <person name="Viragh M."/>
            <person name="Kuo A."/>
            <person name="Thoen E."/>
            <person name="Andreopoulos B."/>
            <person name="Lu D."/>
            <person name="Skrede I."/>
            <person name="Drula E."/>
            <person name="Henrissat B."/>
            <person name="Morin E."/>
            <person name="Kohler A."/>
            <person name="Barry K."/>
            <person name="LaButti K."/>
            <person name="Morin E."/>
            <person name="Salamov A."/>
            <person name="Lipzen A."/>
            <person name="Mereny Z."/>
            <person name="Hegedus B."/>
            <person name="Baldrian P."/>
            <person name="Stursova M."/>
            <person name="Weitz H."/>
            <person name="Taylor A."/>
            <person name="Grigoriev I.V."/>
            <person name="Nagy L.G."/>
            <person name="Martin F."/>
            <person name="Kauserud H."/>
        </authorList>
    </citation>
    <scope>NUCLEOTIDE SEQUENCE</scope>
    <source>
        <strain evidence="2">CBHHK182m</strain>
    </source>
</reference>
<evidence type="ECO:0000313" key="2">
    <source>
        <dbReference type="EMBL" id="KAJ7774980.1"/>
    </source>
</evidence>
<dbReference type="Pfam" id="PF06293">
    <property type="entry name" value="Kdo"/>
    <property type="match status" value="1"/>
</dbReference>
<dbReference type="Gene3D" id="1.10.510.10">
    <property type="entry name" value="Transferase(Phosphotransferase) domain 1"/>
    <property type="match status" value="1"/>
</dbReference>
<keyword evidence="3" id="KW-1185">Reference proteome</keyword>
<evidence type="ECO:0000313" key="3">
    <source>
        <dbReference type="Proteomes" id="UP001215598"/>
    </source>
</evidence>
<accession>A0AAD7JZF2</accession>
<protein>
    <recommendedName>
        <fullName evidence="4">Protein kinase domain-containing protein</fullName>
    </recommendedName>
</protein>
<dbReference type="EMBL" id="JARKIB010000011">
    <property type="protein sequence ID" value="KAJ7774980.1"/>
    <property type="molecule type" value="Genomic_DNA"/>
</dbReference>
<dbReference type="Proteomes" id="UP001215598">
    <property type="component" value="Unassembled WGS sequence"/>
</dbReference>
<name>A0AAD7JZF2_9AGAR</name>
<feature type="region of interest" description="Disordered" evidence="1">
    <location>
        <begin position="610"/>
        <end position="634"/>
    </location>
</feature>
<evidence type="ECO:0000256" key="1">
    <source>
        <dbReference type="SAM" id="MobiDB-lite"/>
    </source>
</evidence>
<proteinExistence type="predicted"/>
<evidence type="ECO:0008006" key="4">
    <source>
        <dbReference type="Google" id="ProtNLM"/>
    </source>
</evidence>
<dbReference type="InterPro" id="IPR011009">
    <property type="entry name" value="Kinase-like_dom_sf"/>
</dbReference>